<accession>A0ABD0YZJ0</accession>
<evidence type="ECO:0000313" key="2">
    <source>
        <dbReference type="EMBL" id="KAL1132067.1"/>
    </source>
</evidence>
<proteinExistence type="predicted"/>
<dbReference type="PANTHER" id="PTHR14407:SF9">
    <property type="entry name" value="BLOC-3 COMPLEX MEMBER HPS4"/>
    <property type="match status" value="1"/>
</dbReference>
<dbReference type="EMBL" id="JBFDAA010000005">
    <property type="protein sequence ID" value="KAL1132067.1"/>
    <property type="molecule type" value="Genomic_DNA"/>
</dbReference>
<protein>
    <recommendedName>
        <fullName evidence="4">Hermansky-Pudlak syndrome 4</fullName>
    </recommendedName>
</protein>
<feature type="compositionally biased region" description="Basic and acidic residues" evidence="1">
    <location>
        <begin position="394"/>
        <end position="405"/>
    </location>
</feature>
<feature type="region of interest" description="Disordered" evidence="1">
    <location>
        <begin position="369"/>
        <end position="423"/>
    </location>
</feature>
<reference evidence="2 3" key="1">
    <citation type="submission" date="2024-07" db="EMBL/GenBank/DDBJ databases">
        <title>Chromosome-level genome assembly of the water stick insect Ranatra chinensis (Heteroptera: Nepidae).</title>
        <authorList>
            <person name="Liu X."/>
        </authorList>
    </citation>
    <scope>NUCLEOTIDE SEQUENCE [LARGE SCALE GENOMIC DNA]</scope>
    <source>
        <strain evidence="2">Cailab_2021Rc</strain>
        <tissue evidence="2">Muscle</tissue>
    </source>
</reference>
<comment type="caution">
    <text evidence="2">The sequence shown here is derived from an EMBL/GenBank/DDBJ whole genome shotgun (WGS) entry which is preliminary data.</text>
</comment>
<feature type="compositionally biased region" description="Polar residues" evidence="1">
    <location>
        <begin position="371"/>
        <end position="381"/>
    </location>
</feature>
<evidence type="ECO:0008006" key="4">
    <source>
        <dbReference type="Google" id="ProtNLM"/>
    </source>
</evidence>
<dbReference type="Proteomes" id="UP001558652">
    <property type="component" value="Unassembled WGS sequence"/>
</dbReference>
<evidence type="ECO:0000256" key="1">
    <source>
        <dbReference type="SAM" id="MobiDB-lite"/>
    </source>
</evidence>
<evidence type="ECO:0000313" key="3">
    <source>
        <dbReference type="Proteomes" id="UP001558652"/>
    </source>
</evidence>
<keyword evidence="3" id="KW-1185">Reference proteome</keyword>
<name>A0ABD0YZJ0_9HEMI</name>
<dbReference type="InterPro" id="IPR026091">
    <property type="entry name" value="HPS4"/>
</dbReference>
<dbReference type="AlphaFoldDB" id="A0ABD0YZJ0"/>
<sequence length="468" mass="51369">MRSKTLYRLLRLFHYDVEAIQSTEDDTLSDRLAELFQVYLPILHFATNKFANVPVFRLPKSASNIFLEAVQILKSFQQVAGVLGGVVLYQNKVVATQLNYGLTKQLVVCDPYRIKLPADSVGTPFHLPVGVQLLSVFVEEAEVERLRRHNSSLEAAIRQVSAECKADANLSKTTTGKPSKESSGAAICGMKRDVSRIFTVVEENEDAGGVGTVAASTDVPDVVRDAVKARHLARLGAVNPSSFVVPPLVADTRPAHTTDSIEPPTTNVTMRYYSLGLPRMDSDWCEEGCTPRPNSYYFNTICDPKYPLFRANGLPASQSLYQSRIRRHYHRLKSVDVTPKRNSQYVMSQCGVPLTPLMAKLSILAQEENPFESTPSSTTQGGVKDNGDVTETPLEDKSCDGEKMGGDTGGGSRLGDEGEEGEDDDKLVHQVLYVFGTNNTAILLLIDHAATQDPDRIHSLVSIIPDIL</sequence>
<dbReference type="PANTHER" id="PTHR14407">
    <property type="entry name" value="HERMANSKY-PUDLAK SYNDROME 4 PROTEIN LIGHT-EAR PROTEIN-RELATED"/>
    <property type="match status" value="1"/>
</dbReference>
<gene>
    <name evidence="2" type="ORF">AAG570_010025</name>
</gene>
<organism evidence="2 3">
    <name type="scientific">Ranatra chinensis</name>
    <dbReference type="NCBI Taxonomy" id="642074"/>
    <lineage>
        <taxon>Eukaryota</taxon>
        <taxon>Metazoa</taxon>
        <taxon>Ecdysozoa</taxon>
        <taxon>Arthropoda</taxon>
        <taxon>Hexapoda</taxon>
        <taxon>Insecta</taxon>
        <taxon>Pterygota</taxon>
        <taxon>Neoptera</taxon>
        <taxon>Paraneoptera</taxon>
        <taxon>Hemiptera</taxon>
        <taxon>Heteroptera</taxon>
        <taxon>Panheteroptera</taxon>
        <taxon>Nepomorpha</taxon>
        <taxon>Nepidae</taxon>
        <taxon>Ranatrinae</taxon>
        <taxon>Ranatra</taxon>
    </lineage>
</organism>